<dbReference type="PANTHER" id="PTHR43559">
    <property type="entry name" value="HYDROLASE YCAC-RELATED"/>
    <property type="match status" value="1"/>
</dbReference>
<dbReference type="AlphaFoldDB" id="A0A1C3UQS8"/>
<evidence type="ECO:0000259" key="1">
    <source>
        <dbReference type="Pfam" id="PF00857"/>
    </source>
</evidence>
<organism evidence="2 3">
    <name type="scientific">Bradyrhizobium shewense</name>
    <dbReference type="NCBI Taxonomy" id="1761772"/>
    <lineage>
        <taxon>Bacteria</taxon>
        <taxon>Pseudomonadati</taxon>
        <taxon>Pseudomonadota</taxon>
        <taxon>Alphaproteobacteria</taxon>
        <taxon>Hyphomicrobiales</taxon>
        <taxon>Nitrobacteraceae</taxon>
        <taxon>Bradyrhizobium</taxon>
    </lineage>
</organism>
<feature type="domain" description="Isochorismatase-like" evidence="1">
    <location>
        <begin position="22"/>
        <end position="132"/>
    </location>
</feature>
<accession>A0A1C3UQS8</accession>
<dbReference type="Proteomes" id="UP000199184">
    <property type="component" value="Unassembled WGS sequence"/>
</dbReference>
<protein>
    <submittedName>
        <fullName evidence="2">Isochorismatase family protein</fullName>
    </submittedName>
</protein>
<dbReference type="Gene3D" id="3.40.50.850">
    <property type="entry name" value="Isochorismatase-like"/>
    <property type="match status" value="1"/>
</dbReference>
<dbReference type="InterPro" id="IPR000868">
    <property type="entry name" value="Isochorismatase-like_dom"/>
</dbReference>
<dbReference type="EMBL" id="FMAI01000002">
    <property type="protein sequence ID" value="SCB17880.1"/>
    <property type="molecule type" value="Genomic_DNA"/>
</dbReference>
<dbReference type="InterPro" id="IPR036380">
    <property type="entry name" value="Isochorismatase-like_sf"/>
</dbReference>
<evidence type="ECO:0000313" key="2">
    <source>
        <dbReference type="EMBL" id="SCB17880.1"/>
    </source>
</evidence>
<sequence>MTQGPETERAIADIRMERKDCTLVLVDQQAGLAFGVGSIDRQMLLNNLARTATVFGMPIVASTSATKVYSGPLMPASHAVIPEVVAIDRRNMNLWEDDAVRGAIVATGRRKPIFSGLLTEACVAFPVLSARARRSNRNVHPLDSPG</sequence>
<proteinExistence type="predicted"/>
<evidence type="ECO:0000313" key="3">
    <source>
        <dbReference type="Proteomes" id="UP000199184"/>
    </source>
</evidence>
<gene>
    <name evidence="2" type="ORF">GA0061098_1002316</name>
</gene>
<dbReference type="PANTHER" id="PTHR43559:SF1">
    <property type="entry name" value="HYDROLASE"/>
    <property type="match status" value="1"/>
</dbReference>
<reference evidence="3" key="1">
    <citation type="submission" date="2016-08" db="EMBL/GenBank/DDBJ databases">
        <authorList>
            <person name="Varghese N."/>
            <person name="Submissions Spin"/>
        </authorList>
    </citation>
    <scope>NUCLEOTIDE SEQUENCE [LARGE SCALE GENOMIC DNA]</scope>
    <source>
        <strain evidence="3">ERR11</strain>
    </source>
</reference>
<dbReference type="InterPro" id="IPR053152">
    <property type="entry name" value="Hydrolase_YcaC-like"/>
</dbReference>
<dbReference type="RefSeq" id="WP_245323168.1">
    <property type="nucleotide sequence ID" value="NZ_FMAI01000002.1"/>
</dbReference>
<name>A0A1C3UQS8_9BRAD</name>
<keyword evidence="3" id="KW-1185">Reference proteome</keyword>
<dbReference type="SUPFAM" id="SSF52499">
    <property type="entry name" value="Isochorismatase-like hydrolases"/>
    <property type="match status" value="1"/>
</dbReference>
<dbReference type="Pfam" id="PF00857">
    <property type="entry name" value="Isochorismatase"/>
    <property type="match status" value="1"/>
</dbReference>